<feature type="region of interest" description="Disordered" evidence="1">
    <location>
        <begin position="43"/>
        <end position="75"/>
    </location>
</feature>
<protein>
    <submittedName>
        <fullName evidence="2">Uncharacterized protein</fullName>
    </submittedName>
</protein>
<gene>
    <name evidence="2" type="ORF">FA10DRAFT_268019</name>
</gene>
<evidence type="ECO:0000313" key="2">
    <source>
        <dbReference type="EMBL" id="PWN89468.1"/>
    </source>
</evidence>
<accession>A0A316YLD2</accession>
<dbReference type="EMBL" id="KZ819637">
    <property type="protein sequence ID" value="PWN89468.1"/>
    <property type="molecule type" value="Genomic_DNA"/>
</dbReference>
<evidence type="ECO:0000256" key="1">
    <source>
        <dbReference type="SAM" id="MobiDB-lite"/>
    </source>
</evidence>
<dbReference type="Proteomes" id="UP000245768">
    <property type="component" value="Unassembled WGS sequence"/>
</dbReference>
<dbReference type="GeneID" id="37044061"/>
<dbReference type="AlphaFoldDB" id="A0A316YLD2"/>
<sequence>MDAFWECCDSSGGEVGRAHYTGLELSLVPAHRRHRISTWIRNSAHGHYPPRRHSSALLPRPGEPEYGRLQEVPTT</sequence>
<name>A0A316YLD2_9BASI</name>
<proteinExistence type="predicted"/>
<dbReference type="RefSeq" id="XP_025376666.1">
    <property type="nucleotide sequence ID" value="XM_025522145.1"/>
</dbReference>
<organism evidence="2 3">
    <name type="scientific">Acaromyces ingoldii</name>
    <dbReference type="NCBI Taxonomy" id="215250"/>
    <lineage>
        <taxon>Eukaryota</taxon>
        <taxon>Fungi</taxon>
        <taxon>Dikarya</taxon>
        <taxon>Basidiomycota</taxon>
        <taxon>Ustilaginomycotina</taxon>
        <taxon>Exobasidiomycetes</taxon>
        <taxon>Exobasidiales</taxon>
        <taxon>Cryptobasidiaceae</taxon>
        <taxon>Acaromyces</taxon>
    </lineage>
</organism>
<evidence type="ECO:0000313" key="3">
    <source>
        <dbReference type="Proteomes" id="UP000245768"/>
    </source>
</evidence>
<reference evidence="2" key="1">
    <citation type="journal article" date="2018" name="Mol. Biol. Evol.">
        <title>Broad Genomic Sampling Reveals a Smut Pathogenic Ancestry of the Fungal Clade Ustilaginomycotina.</title>
        <authorList>
            <person name="Kijpornyongpan T."/>
            <person name="Mondo S.J."/>
            <person name="Barry K."/>
            <person name="Sandor L."/>
            <person name="Lee J."/>
            <person name="Lipzen A."/>
            <person name="Pangilinan J."/>
            <person name="LaButti K."/>
            <person name="Hainaut M."/>
            <person name="Henrissat B."/>
            <person name="Grigoriev I.V."/>
            <person name="Spatafora J.W."/>
            <person name="Aime M.C."/>
        </authorList>
    </citation>
    <scope>NUCLEOTIDE SEQUENCE [LARGE SCALE GENOMIC DNA]</scope>
    <source>
        <strain evidence="2">MCA 4198</strain>
    </source>
</reference>
<dbReference type="InParanoid" id="A0A316YLD2"/>
<keyword evidence="3" id="KW-1185">Reference proteome</keyword>